<gene>
    <name evidence="5" type="ORF">A2866_04575</name>
</gene>
<dbReference type="Pfam" id="PF00155">
    <property type="entry name" value="Aminotran_1_2"/>
    <property type="match status" value="1"/>
</dbReference>
<keyword evidence="3" id="KW-0663">Pyridoxal phosphate</keyword>
<dbReference type="PANTHER" id="PTHR43643:SF3">
    <property type="entry name" value="HISTIDINOL-PHOSPHATE AMINOTRANSFERASE"/>
    <property type="match status" value="1"/>
</dbReference>
<evidence type="ECO:0000313" key="6">
    <source>
        <dbReference type="Proteomes" id="UP000177026"/>
    </source>
</evidence>
<dbReference type="Gene3D" id="3.40.640.10">
    <property type="entry name" value="Type I PLP-dependent aspartate aminotransferase-like (Major domain)"/>
    <property type="match status" value="1"/>
</dbReference>
<dbReference type="Gene3D" id="3.90.1150.10">
    <property type="entry name" value="Aspartate Aminotransferase, domain 1"/>
    <property type="match status" value="1"/>
</dbReference>
<evidence type="ECO:0000313" key="5">
    <source>
        <dbReference type="EMBL" id="OGK22097.1"/>
    </source>
</evidence>
<evidence type="ECO:0000256" key="3">
    <source>
        <dbReference type="ARBA" id="ARBA00022898"/>
    </source>
</evidence>
<dbReference type="PANTHER" id="PTHR43643">
    <property type="entry name" value="HISTIDINOL-PHOSPHATE AMINOTRANSFERASE 2"/>
    <property type="match status" value="1"/>
</dbReference>
<organism evidence="5 6">
    <name type="scientific">Candidatus Roizmanbacteria bacterium RIFCSPHIGHO2_01_FULL_39_8</name>
    <dbReference type="NCBI Taxonomy" id="1802033"/>
    <lineage>
        <taxon>Bacteria</taxon>
        <taxon>Candidatus Roizmaniibacteriota</taxon>
    </lineage>
</organism>
<dbReference type="GO" id="GO:0030170">
    <property type="term" value="F:pyridoxal phosphate binding"/>
    <property type="evidence" value="ECO:0007669"/>
    <property type="project" value="InterPro"/>
</dbReference>
<dbReference type="InterPro" id="IPR015422">
    <property type="entry name" value="PyrdxlP-dep_Trfase_small"/>
</dbReference>
<dbReference type="InterPro" id="IPR004839">
    <property type="entry name" value="Aminotransferase_I/II_large"/>
</dbReference>
<protein>
    <recommendedName>
        <fullName evidence="4">Aminotransferase class I/classII large domain-containing protein</fullName>
    </recommendedName>
</protein>
<dbReference type="GO" id="GO:0008483">
    <property type="term" value="F:transaminase activity"/>
    <property type="evidence" value="ECO:0007669"/>
    <property type="project" value="UniProtKB-KW"/>
</dbReference>
<dbReference type="InterPro" id="IPR050106">
    <property type="entry name" value="HistidinolP_aminotransfase"/>
</dbReference>
<keyword evidence="2" id="KW-0808">Transferase</keyword>
<dbReference type="InterPro" id="IPR015421">
    <property type="entry name" value="PyrdxlP-dep_Trfase_major"/>
</dbReference>
<name>A0A1F7GSX6_9BACT</name>
<dbReference type="Proteomes" id="UP000177026">
    <property type="component" value="Unassembled WGS sequence"/>
</dbReference>
<reference evidence="5 6" key="1">
    <citation type="journal article" date="2016" name="Nat. Commun.">
        <title>Thousands of microbial genomes shed light on interconnected biogeochemical processes in an aquifer system.</title>
        <authorList>
            <person name="Anantharaman K."/>
            <person name="Brown C.T."/>
            <person name="Hug L.A."/>
            <person name="Sharon I."/>
            <person name="Castelle C.J."/>
            <person name="Probst A.J."/>
            <person name="Thomas B.C."/>
            <person name="Singh A."/>
            <person name="Wilkins M.J."/>
            <person name="Karaoz U."/>
            <person name="Brodie E.L."/>
            <person name="Williams K.H."/>
            <person name="Hubbard S.S."/>
            <person name="Banfield J.F."/>
        </authorList>
    </citation>
    <scope>NUCLEOTIDE SEQUENCE [LARGE SCALE GENOMIC DNA]</scope>
</reference>
<dbReference type="SUPFAM" id="SSF53383">
    <property type="entry name" value="PLP-dependent transferases"/>
    <property type="match status" value="1"/>
</dbReference>
<dbReference type="InterPro" id="IPR015424">
    <property type="entry name" value="PyrdxlP-dep_Trfase"/>
</dbReference>
<evidence type="ECO:0000256" key="1">
    <source>
        <dbReference type="ARBA" id="ARBA00022576"/>
    </source>
</evidence>
<accession>A0A1F7GSX6</accession>
<feature type="domain" description="Aminotransferase class I/classII large" evidence="4">
    <location>
        <begin position="10"/>
        <end position="217"/>
    </location>
</feature>
<comment type="caution">
    <text evidence="5">The sequence shown here is derived from an EMBL/GenBank/DDBJ whole genome shotgun (WGS) entry which is preliminary data.</text>
</comment>
<dbReference type="EMBL" id="MFZI01000008">
    <property type="protein sequence ID" value="OGK22097.1"/>
    <property type="molecule type" value="Genomic_DNA"/>
</dbReference>
<evidence type="ECO:0000259" key="4">
    <source>
        <dbReference type="Pfam" id="PF00155"/>
    </source>
</evidence>
<evidence type="ECO:0000256" key="2">
    <source>
        <dbReference type="ARBA" id="ARBA00022679"/>
    </source>
</evidence>
<proteinExistence type="predicted"/>
<keyword evidence="1" id="KW-0032">Aminotransferase</keyword>
<dbReference type="AlphaFoldDB" id="A0A1F7GSX6"/>
<sequence>MKKPIRLYWGENYSPKSPKVIKSIEKAFGKTFVSIHLYPGSLYQKALGILSKSFQIKPDQIILGHGIEGLVHLTSLTFLDKGKSGGMFQPSFYVYADNLDQFTRISYPVHYAKKININHFLKYIEETQLFYLASPNTATGNYLLNKEEIEYILRQYKGVFVVDECYYGMGNQTILPWINKYDNLLIYRGFSKVTGMASLRLGIACGNKSLIEKLRFNQTDLEADTINTFSLHVVLETLPYFQELALNTKKFISEFLNFLQPLFPQAAFLDSLVTYQFMNIKKYDTPAYKIINYMNKNGYLLSDSNFTNDSSLPFPELIKFPAPPKEHWKDFAKILKEALNQ</sequence>